<organism evidence="1">
    <name type="scientific">Lepeophtheirus salmonis</name>
    <name type="common">Salmon louse</name>
    <name type="synonym">Caligus salmonis</name>
    <dbReference type="NCBI Taxonomy" id="72036"/>
    <lineage>
        <taxon>Eukaryota</taxon>
        <taxon>Metazoa</taxon>
        <taxon>Ecdysozoa</taxon>
        <taxon>Arthropoda</taxon>
        <taxon>Crustacea</taxon>
        <taxon>Multicrustacea</taxon>
        <taxon>Hexanauplia</taxon>
        <taxon>Copepoda</taxon>
        <taxon>Siphonostomatoida</taxon>
        <taxon>Caligidae</taxon>
        <taxon>Lepeophtheirus</taxon>
    </lineage>
</organism>
<reference evidence="1" key="1">
    <citation type="submission" date="2014-05" db="EMBL/GenBank/DDBJ databases">
        <authorList>
            <person name="Chronopoulou M."/>
        </authorList>
    </citation>
    <scope>NUCLEOTIDE SEQUENCE</scope>
    <source>
        <tissue evidence="1">Whole organism</tissue>
    </source>
</reference>
<dbReference type="AlphaFoldDB" id="A0A0K2UD76"/>
<dbReference type="EMBL" id="HACA01018842">
    <property type="protein sequence ID" value="CDW36203.1"/>
    <property type="molecule type" value="Transcribed_RNA"/>
</dbReference>
<evidence type="ECO:0000313" key="1">
    <source>
        <dbReference type="EMBL" id="CDW36203.1"/>
    </source>
</evidence>
<sequence>MQCNSVVPESNTIIEVM</sequence>
<accession>A0A0K2UD76</accession>
<protein>
    <submittedName>
        <fullName evidence="1">THAP domaincontaining protein 6like [Xiphosphorus maculatus]</fullName>
    </submittedName>
</protein>
<proteinExistence type="predicted"/>
<name>A0A0K2UD76_LEPSM</name>